<protein>
    <submittedName>
        <fullName evidence="2">R15P Isomerase</fullName>
    </submittedName>
</protein>
<dbReference type="InterPro" id="IPR000649">
    <property type="entry name" value="IF-2B-related"/>
</dbReference>
<organism evidence="2">
    <name type="scientific">uncultured Candidatus Pacearchaeota archaeon</name>
    <dbReference type="NCBI Taxonomy" id="2109283"/>
    <lineage>
        <taxon>Archaea</taxon>
        <taxon>Candidatus Pacearchaeota</taxon>
        <taxon>environmental samples</taxon>
    </lineage>
</organism>
<dbReference type="EMBL" id="LR131716">
    <property type="protein sequence ID" value="VDS11104.1"/>
    <property type="molecule type" value="Genomic_DNA"/>
</dbReference>
<dbReference type="Gene3D" id="3.40.50.10470">
    <property type="entry name" value="Translation initiation factor eif-2b, domain 2"/>
    <property type="match status" value="1"/>
</dbReference>
<dbReference type="PANTHER" id="PTHR43475">
    <property type="entry name" value="METHYLTHIORIBOSE-1-PHOSPHATE ISOMERASE"/>
    <property type="match status" value="1"/>
</dbReference>
<dbReference type="AlphaFoldDB" id="A0A447IUA6"/>
<evidence type="ECO:0000313" key="2">
    <source>
        <dbReference type="EMBL" id="VDS11104.1"/>
    </source>
</evidence>
<comment type="similarity">
    <text evidence="1">Belongs to the eIF-2B alpha/beta/delta subunits family.</text>
</comment>
<dbReference type="InterPro" id="IPR037171">
    <property type="entry name" value="NagB/RpiA_transferase-like"/>
</dbReference>
<dbReference type="GO" id="GO:0046523">
    <property type="term" value="F:S-methyl-5-thioribose-1-phosphate isomerase activity"/>
    <property type="evidence" value="ECO:0007669"/>
    <property type="project" value="TreeGrafter"/>
</dbReference>
<proteinExistence type="inferred from homology"/>
<dbReference type="PANTHER" id="PTHR43475:SF2">
    <property type="entry name" value="RIBOSE 1,5-BISPHOSPHATE ISOMERASE"/>
    <property type="match status" value="1"/>
</dbReference>
<sequence>MTSFNKICKDIKDLKVQGAENVAKAGLNAIFIKHDEKSIKKLLSLRSTEPLLKNCLFRALSFEDVIEGIHNSLFHLGVSKEAIAKHGANLIRDDSIIFTHCHSSSVIKILAEAKKQGKNFSVYSTETRPLFQGRKTARDLLALNIPITHIIDSAAKHAIKKADLVLFGADAITDERIYNKIGSDMYALIAKNYNVPVYIATDSWKFDYESVYGEETPVEERNSDEIWKNAPKKLKIENPAFEKIHPTLVTGIISELGILEHKEFLRRVLIRYPWIKKVKF</sequence>
<dbReference type="SUPFAM" id="SSF100950">
    <property type="entry name" value="NagB/RpiA/CoA transferase-like"/>
    <property type="match status" value="1"/>
</dbReference>
<name>A0A447IUA6_9ARCH</name>
<dbReference type="GO" id="GO:0019509">
    <property type="term" value="P:L-methionine salvage from methylthioadenosine"/>
    <property type="evidence" value="ECO:0007669"/>
    <property type="project" value="TreeGrafter"/>
</dbReference>
<accession>A0A447IUA6</accession>
<gene>
    <name evidence="2" type="primary">e2b2</name>
</gene>
<keyword evidence="2" id="KW-0413">Isomerase</keyword>
<dbReference type="Pfam" id="PF01008">
    <property type="entry name" value="IF-2B"/>
    <property type="match status" value="1"/>
</dbReference>
<dbReference type="InterPro" id="IPR042529">
    <property type="entry name" value="IF_2B-like_C"/>
</dbReference>
<reference evidence="2" key="1">
    <citation type="submission" date="2018-12" db="EMBL/GenBank/DDBJ databases">
        <authorList>
            <person name="Jaffe A."/>
        </authorList>
    </citation>
    <scope>NUCLEOTIDE SEQUENCE</scope>
</reference>
<evidence type="ECO:0000256" key="1">
    <source>
        <dbReference type="RuleBase" id="RU003814"/>
    </source>
</evidence>